<evidence type="ECO:0000313" key="3">
    <source>
        <dbReference type="EMBL" id="MBW4657565.1"/>
    </source>
</evidence>
<accession>A0A951Q7Z9</accession>
<dbReference type="AlphaFoldDB" id="A0A951Q7Z9"/>
<dbReference type="SUPFAM" id="SSF52980">
    <property type="entry name" value="Restriction endonuclease-like"/>
    <property type="match status" value="1"/>
</dbReference>
<proteinExistence type="inferred from homology"/>
<dbReference type="Gene3D" id="3.40.1350.10">
    <property type="match status" value="1"/>
</dbReference>
<protein>
    <recommendedName>
        <fullName evidence="2">UPF0102 protein KME15_02730</fullName>
    </recommendedName>
</protein>
<evidence type="ECO:0000256" key="1">
    <source>
        <dbReference type="ARBA" id="ARBA00006738"/>
    </source>
</evidence>
<name>A0A951Q7Z9_9CYAN</name>
<reference evidence="3" key="1">
    <citation type="submission" date="2021-05" db="EMBL/GenBank/DDBJ databases">
        <authorList>
            <person name="Pietrasiak N."/>
            <person name="Ward R."/>
            <person name="Stajich J.E."/>
            <person name="Kurbessoian T."/>
        </authorList>
    </citation>
    <scope>NUCLEOTIDE SEQUENCE</scope>
    <source>
        <strain evidence="3">UHER 2000/2452</strain>
    </source>
</reference>
<dbReference type="NCBIfam" id="TIGR00252">
    <property type="entry name" value="YraN family protein"/>
    <property type="match status" value="1"/>
</dbReference>
<comment type="caution">
    <text evidence="3">The sequence shown here is derived from an EMBL/GenBank/DDBJ whole genome shotgun (WGS) entry which is preliminary data.</text>
</comment>
<dbReference type="EMBL" id="JAHHHD010000002">
    <property type="protein sequence ID" value="MBW4657565.1"/>
    <property type="molecule type" value="Genomic_DNA"/>
</dbReference>
<evidence type="ECO:0000256" key="2">
    <source>
        <dbReference type="HAMAP-Rule" id="MF_00048"/>
    </source>
</evidence>
<dbReference type="PANTHER" id="PTHR34039">
    <property type="entry name" value="UPF0102 PROTEIN YRAN"/>
    <property type="match status" value="1"/>
</dbReference>
<dbReference type="GO" id="GO:0003676">
    <property type="term" value="F:nucleic acid binding"/>
    <property type="evidence" value="ECO:0007669"/>
    <property type="project" value="InterPro"/>
</dbReference>
<dbReference type="InterPro" id="IPR011335">
    <property type="entry name" value="Restrct_endonuc-II-like"/>
</dbReference>
<comment type="similarity">
    <text evidence="1 2">Belongs to the UPF0102 family.</text>
</comment>
<dbReference type="InterPro" id="IPR011856">
    <property type="entry name" value="tRNA_endonuc-like_dom_sf"/>
</dbReference>
<sequence length="164" mass="18498">MPDKALKSHRQASLELGKLAEDLVAQWLIAQGWEILQQRWRCQWGELDLVIYTANPASTQTPLAFVEVKARSSGNWDTNGLLSITSQKRDKLWRSAQFFLTQHPHLAALPCRFDVALVSCRLISGQESRSPLLKKTSVDIEIGKAVTIDRHCLTLQQYIPGAFD</sequence>
<dbReference type="HAMAP" id="MF_00048">
    <property type="entry name" value="UPF0102"/>
    <property type="match status" value="1"/>
</dbReference>
<dbReference type="InterPro" id="IPR003509">
    <property type="entry name" value="UPF0102_YraN-like"/>
</dbReference>
<reference evidence="3" key="2">
    <citation type="journal article" date="2022" name="Microbiol. Resour. Announc.">
        <title>Metagenome Sequencing to Explore Phylogenomics of Terrestrial Cyanobacteria.</title>
        <authorList>
            <person name="Ward R.D."/>
            <person name="Stajich J.E."/>
            <person name="Johansen J.R."/>
            <person name="Huntemann M."/>
            <person name="Clum A."/>
            <person name="Foster B."/>
            <person name="Foster B."/>
            <person name="Roux S."/>
            <person name="Palaniappan K."/>
            <person name="Varghese N."/>
            <person name="Mukherjee S."/>
            <person name="Reddy T.B.K."/>
            <person name="Daum C."/>
            <person name="Copeland A."/>
            <person name="Chen I.A."/>
            <person name="Ivanova N.N."/>
            <person name="Kyrpides N.C."/>
            <person name="Shapiro N."/>
            <person name="Eloe-Fadrosh E.A."/>
            <person name="Pietrasiak N."/>
        </authorList>
    </citation>
    <scope>NUCLEOTIDE SEQUENCE</scope>
    <source>
        <strain evidence="3">UHER 2000/2452</strain>
    </source>
</reference>
<evidence type="ECO:0000313" key="4">
    <source>
        <dbReference type="Proteomes" id="UP000757435"/>
    </source>
</evidence>
<gene>
    <name evidence="3" type="ORF">KME15_02730</name>
</gene>
<dbReference type="Proteomes" id="UP000757435">
    <property type="component" value="Unassembled WGS sequence"/>
</dbReference>
<dbReference type="Pfam" id="PF02021">
    <property type="entry name" value="UPF0102"/>
    <property type="match status" value="1"/>
</dbReference>
<organism evidence="3 4">
    <name type="scientific">Drouetiella hepatica Uher 2000/2452</name>
    <dbReference type="NCBI Taxonomy" id="904376"/>
    <lineage>
        <taxon>Bacteria</taxon>
        <taxon>Bacillati</taxon>
        <taxon>Cyanobacteriota</taxon>
        <taxon>Cyanophyceae</taxon>
        <taxon>Oculatellales</taxon>
        <taxon>Oculatellaceae</taxon>
        <taxon>Drouetiella</taxon>
    </lineage>
</organism>
<dbReference type="PANTHER" id="PTHR34039:SF1">
    <property type="entry name" value="UPF0102 PROTEIN YRAN"/>
    <property type="match status" value="1"/>
</dbReference>